<name>A0A4U0YQ98_9GAMM</name>
<organism evidence="3 4">
    <name type="scientific">Halopseudomonas bauzanensis</name>
    <dbReference type="NCBI Taxonomy" id="653930"/>
    <lineage>
        <taxon>Bacteria</taxon>
        <taxon>Pseudomonadati</taxon>
        <taxon>Pseudomonadota</taxon>
        <taxon>Gammaproteobacteria</taxon>
        <taxon>Pseudomonadales</taxon>
        <taxon>Pseudomonadaceae</taxon>
        <taxon>Halopseudomonas</taxon>
    </lineage>
</organism>
<feature type="chain" id="PRO_5020948086" evidence="2">
    <location>
        <begin position="29"/>
        <end position="397"/>
    </location>
</feature>
<dbReference type="AlphaFoldDB" id="A0A4U0YQ98"/>
<evidence type="ECO:0000313" key="4">
    <source>
        <dbReference type="Proteomes" id="UP000305198"/>
    </source>
</evidence>
<proteinExistence type="predicted"/>
<evidence type="ECO:0000256" key="2">
    <source>
        <dbReference type="SAM" id="SignalP"/>
    </source>
</evidence>
<dbReference type="InterPro" id="IPR018642">
    <property type="entry name" value="DUF2066"/>
</dbReference>
<accession>A0A4U0YQ98</accession>
<sequence length="397" mass="42787">MELPMRFKQRVRLLLLCVAALASFNLSAAVLDDLYRVQVAQAEDQSRDDALRGATRVMFQRLVGSDVELQRGPLANAMKSPQDMMRRIGTAEGGQLRIEFDSQALTKLVREAGLPALGRNRPGIVLWAVEANELGDRTLSPVSAWALTLKEAAAHRGVALSFPLGDLQDMSQVDEQLIRQASRDELLAASERYPVEGTLALTVTGAGDQSALDWTLWLNDRSDSGRITGTAEAAADELMVAIANAVFTQYATPAGAADGASGWRLHVEGISSVADYAGLLRSVNQLGSQTPQLIAIEGDKVQLQVSFPGSEAQLERLLNLDMRLQRMPEPRVEQPVATELPGDPADVGMAPEDDAGLAQEPDADPAEAPLPIAEPEQNQPAVPATPALPTLYFRWRG</sequence>
<evidence type="ECO:0000256" key="1">
    <source>
        <dbReference type="SAM" id="MobiDB-lite"/>
    </source>
</evidence>
<dbReference type="Proteomes" id="UP000305198">
    <property type="component" value="Unassembled WGS sequence"/>
</dbReference>
<comment type="caution">
    <text evidence="3">The sequence shown here is derived from an EMBL/GenBank/DDBJ whole genome shotgun (WGS) entry which is preliminary data.</text>
</comment>
<reference evidence="3 4" key="1">
    <citation type="submission" date="2019-04" db="EMBL/GenBank/DDBJ databases">
        <title>Crypto-aerobic microbial life in anoxic (sulfidic) marine sediments.</title>
        <authorList>
            <person name="Bhattacharya S."/>
            <person name="Roy C."/>
            <person name="Mondal N."/>
            <person name="Sarkar J."/>
            <person name="Mandal S."/>
            <person name="Rameez M.J."/>
            <person name="Ghosh W."/>
        </authorList>
    </citation>
    <scope>NUCLEOTIDE SEQUENCE [LARGE SCALE GENOMIC DNA]</scope>
    <source>
        <strain evidence="3 4">SBBB</strain>
    </source>
</reference>
<evidence type="ECO:0000313" key="3">
    <source>
        <dbReference type="EMBL" id="TKA93628.1"/>
    </source>
</evidence>
<protein>
    <submittedName>
        <fullName evidence="3">DUF2066 domain-containing protein</fullName>
    </submittedName>
</protein>
<feature type="signal peptide" evidence="2">
    <location>
        <begin position="1"/>
        <end position="28"/>
    </location>
</feature>
<dbReference type="Pfam" id="PF09839">
    <property type="entry name" value="DUF2066"/>
    <property type="match status" value="1"/>
</dbReference>
<keyword evidence="2" id="KW-0732">Signal</keyword>
<feature type="compositionally biased region" description="Acidic residues" evidence="1">
    <location>
        <begin position="351"/>
        <end position="365"/>
    </location>
</feature>
<feature type="region of interest" description="Disordered" evidence="1">
    <location>
        <begin position="329"/>
        <end position="388"/>
    </location>
</feature>
<feature type="compositionally biased region" description="Low complexity" evidence="1">
    <location>
        <begin position="366"/>
        <end position="388"/>
    </location>
</feature>
<gene>
    <name evidence="3" type="ORF">FA869_05595</name>
</gene>
<dbReference type="EMBL" id="SWAV01000001">
    <property type="protein sequence ID" value="TKA93628.1"/>
    <property type="molecule type" value="Genomic_DNA"/>
</dbReference>